<dbReference type="InterPro" id="IPR001753">
    <property type="entry name" value="Enoyl-CoA_hydra/iso"/>
</dbReference>
<organism evidence="3 4">
    <name type="scientific">Spartinivicinus poritis</name>
    <dbReference type="NCBI Taxonomy" id="2994640"/>
    <lineage>
        <taxon>Bacteria</taxon>
        <taxon>Pseudomonadati</taxon>
        <taxon>Pseudomonadota</taxon>
        <taxon>Gammaproteobacteria</taxon>
        <taxon>Oceanospirillales</taxon>
        <taxon>Zooshikellaceae</taxon>
        <taxon>Spartinivicinus</taxon>
    </lineage>
</organism>
<dbReference type="Pfam" id="PF00378">
    <property type="entry name" value="ECH_1"/>
    <property type="match status" value="1"/>
</dbReference>
<dbReference type="PANTHER" id="PTHR11941">
    <property type="entry name" value="ENOYL-COA HYDRATASE-RELATED"/>
    <property type="match status" value="1"/>
</dbReference>
<name>A0ABT5U872_9GAMM</name>
<dbReference type="NCBIfam" id="NF005496">
    <property type="entry name" value="PRK07110.1"/>
    <property type="match status" value="1"/>
</dbReference>
<dbReference type="SUPFAM" id="SSF52096">
    <property type="entry name" value="ClpP/crotonase"/>
    <property type="match status" value="1"/>
</dbReference>
<dbReference type="EMBL" id="JAPMOU010000012">
    <property type="protein sequence ID" value="MDE1462563.1"/>
    <property type="molecule type" value="Genomic_DNA"/>
</dbReference>
<keyword evidence="4" id="KW-1185">Reference proteome</keyword>
<comment type="caution">
    <text evidence="3">The sequence shown here is derived from an EMBL/GenBank/DDBJ whole genome shotgun (WGS) entry which is preliminary data.</text>
</comment>
<gene>
    <name evidence="3" type="ORF">ORQ98_11340</name>
</gene>
<evidence type="ECO:0000256" key="2">
    <source>
        <dbReference type="RuleBase" id="RU003707"/>
    </source>
</evidence>
<accession>A0ABT5U872</accession>
<evidence type="ECO:0000313" key="4">
    <source>
        <dbReference type="Proteomes" id="UP001528823"/>
    </source>
</evidence>
<dbReference type="InterPro" id="IPR029045">
    <property type="entry name" value="ClpP/crotonase-like_dom_sf"/>
</dbReference>
<sequence>MQDVIKFQTLEPGIVQLTMQDTAHKNTFSDALVTGLIRAFDHIKASNSYKVVILTGYGSYFSAGATKDGLLALANGQGQFTDTNIYSLTLDCPIPVISAMQGHGIGGGFVMGLFSDFIILSRESIYTTNFMKYGFTPGMGATYIVPKKLGVSLGHEMLLNAQTYRGETLKQRGIPFPVYPRNDVLTHALETAKQLAEKPRVALVTLKEHLVTPIRQKLPEIIKQELAMHEKTFYQQAVKERVSTFF</sequence>
<evidence type="ECO:0000313" key="3">
    <source>
        <dbReference type="EMBL" id="MDE1462563.1"/>
    </source>
</evidence>
<dbReference type="Gene3D" id="6.20.390.20">
    <property type="match status" value="1"/>
</dbReference>
<comment type="similarity">
    <text evidence="1 2">Belongs to the enoyl-CoA hydratase/isomerase family.</text>
</comment>
<dbReference type="RefSeq" id="WP_274688920.1">
    <property type="nucleotide sequence ID" value="NZ_JAPMOU010000012.1"/>
</dbReference>
<dbReference type="CDD" id="cd06558">
    <property type="entry name" value="crotonase-like"/>
    <property type="match status" value="1"/>
</dbReference>
<dbReference type="Proteomes" id="UP001528823">
    <property type="component" value="Unassembled WGS sequence"/>
</dbReference>
<evidence type="ECO:0000256" key="1">
    <source>
        <dbReference type="ARBA" id="ARBA00005254"/>
    </source>
</evidence>
<dbReference type="PROSITE" id="PS00166">
    <property type="entry name" value="ENOYL_COA_HYDRATASE"/>
    <property type="match status" value="1"/>
</dbReference>
<dbReference type="Gene3D" id="3.90.226.10">
    <property type="entry name" value="2-enoyl-CoA Hydratase, Chain A, domain 1"/>
    <property type="match status" value="1"/>
</dbReference>
<dbReference type="PANTHER" id="PTHR11941:SF133">
    <property type="entry name" value="1,2-EPOXYPHENYLACETYL-COA ISOMERASE"/>
    <property type="match status" value="1"/>
</dbReference>
<proteinExistence type="inferred from homology"/>
<protein>
    <submittedName>
        <fullName evidence="3">Polyketide synthase</fullName>
    </submittedName>
</protein>
<reference evidence="3 4" key="1">
    <citation type="submission" date="2022-11" db="EMBL/GenBank/DDBJ databases">
        <title>Spartinivicinus poritis sp. nov., isolated from scleractinian coral Porites lutea.</title>
        <authorList>
            <person name="Zhang G."/>
            <person name="Cai L."/>
            <person name="Wei Q."/>
        </authorList>
    </citation>
    <scope>NUCLEOTIDE SEQUENCE [LARGE SCALE GENOMIC DNA]</scope>
    <source>
        <strain evidence="3 4">A2-2</strain>
    </source>
</reference>
<dbReference type="InterPro" id="IPR018376">
    <property type="entry name" value="Enoyl-CoA_hyd/isom_CS"/>
</dbReference>